<comment type="similarity">
    <text evidence="1">Belongs to the UPF0162 family.</text>
</comment>
<reference evidence="3" key="1">
    <citation type="submission" date="2024-06" db="EMBL/GenBank/DDBJ databases">
        <authorList>
            <person name="Manzano-Marin A."/>
            <person name="Manzano-Marin A."/>
            <person name="Alejandro Manzano Marin A."/>
        </authorList>
    </citation>
    <scope>NUCLEOTIDE SEQUENCE</scope>
    <source>
        <strain evidence="3">Ancorni-2928</strain>
    </source>
</reference>
<proteinExistence type="inferred from homology"/>
<gene>
    <name evidence="3" type="primary">ychA</name>
    <name evidence="3" type="ORF">BUANCORI2928_142</name>
</gene>
<dbReference type="InterPro" id="IPR011990">
    <property type="entry name" value="TPR-like_helical_dom_sf"/>
</dbReference>
<evidence type="ECO:0000256" key="1">
    <source>
        <dbReference type="ARBA" id="ARBA00007100"/>
    </source>
</evidence>
<dbReference type="SUPFAM" id="SSF48452">
    <property type="entry name" value="TPR-like"/>
    <property type="match status" value="1"/>
</dbReference>
<dbReference type="AlphaFoldDB" id="A0AAT9IHZ8"/>
<accession>A0AAT9IHZ8</accession>
<feature type="domain" description="Protein SirB1 N-terminal" evidence="2">
    <location>
        <begin position="36"/>
        <end position="185"/>
    </location>
</feature>
<name>A0AAT9IHZ8_9GAMM</name>
<dbReference type="Pfam" id="PF13371">
    <property type="entry name" value="TPR_9"/>
    <property type="match status" value="1"/>
</dbReference>
<sequence>MLSFSNIDFSKSSLLHTIIHALKKIDKNFSSSYVLSDIRNKIKEAKIYVLVETISELQVKKLLDLFFFRWKFGGAKKKYQLSDMLWIDKVLKTRQGIALSLGILLMHIAEEIDLTLTPILFPTQLILKYFYSDKCTWYFNPLDGETINHRTLDMWIKGNISPTSELKKSDLEESTPILILKKLLNTLKTSLIEEKKMELALNTSNVLLEINPNNPYEIRDRGLIYAQLECYNASLQDLNYFIEKCPDDPISELIKIQIHTIEQKKTNFH</sequence>
<evidence type="ECO:0000259" key="2">
    <source>
        <dbReference type="Pfam" id="PF13369"/>
    </source>
</evidence>
<dbReference type="EMBL" id="OZ060371">
    <property type="protein sequence ID" value="CAL4042579.1"/>
    <property type="molecule type" value="Genomic_DNA"/>
</dbReference>
<evidence type="ECO:0000313" key="3">
    <source>
        <dbReference type="EMBL" id="CAL4042579.1"/>
    </source>
</evidence>
<dbReference type="RefSeq" id="WP_367681115.1">
    <property type="nucleotide sequence ID" value="NZ_OZ060371.1"/>
</dbReference>
<dbReference type="InterPro" id="IPR032698">
    <property type="entry name" value="SirB1_N"/>
</dbReference>
<protein>
    <submittedName>
        <fullName evidence="3">UPF0162 protein YchA</fullName>
    </submittedName>
</protein>
<organism evidence="3">
    <name type="scientific">Buchnera aphidicola</name>
    <name type="common">Anoecia corni</name>
    <dbReference type="NCBI Taxonomy" id="2994477"/>
    <lineage>
        <taxon>Bacteria</taxon>
        <taxon>Pseudomonadati</taxon>
        <taxon>Pseudomonadota</taxon>
        <taxon>Gammaproteobacteria</taxon>
        <taxon>Enterobacterales</taxon>
        <taxon>Erwiniaceae</taxon>
        <taxon>Buchnera</taxon>
    </lineage>
</organism>
<dbReference type="Gene3D" id="1.25.40.10">
    <property type="entry name" value="Tetratricopeptide repeat domain"/>
    <property type="match status" value="1"/>
</dbReference>
<dbReference type="Pfam" id="PF13369">
    <property type="entry name" value="Transglut_core2"/>
    <property type="match status" value="1"/>
</dbReference>